<reference evidence="5" key="2">
    <citation type="journal article" date="2019" name="Int. J. Syst. Evol. Microbiol.">
        <title>The Global Catalogue of Microorganisms (GCM) 10K type strain sequencing project: providing services to taxonomists for standard genome sequencing and annotation.</title>
        <authorList>
            <consortium name="The Broad Institute Genomics Platform"/>
            <consortium name="The Broad Institute Genome Sequencing Center for Infectious Disease"/>
            <person name="Wu L."/>
            <person name="Ma J."/>
        </authorList>
    </citation>
    <scope>NUCLEOTIDE SEQUENCE [LARGE SCALE GENOMIC DNA]</scope>
    <source>
        <strain evidence="5">NBRC 107715</strain>
    </source>
</reference>
<evidence type="ECO:0000313" key="4">
    <source>
        <dbReference type="Proteomes" id="UP000321960"/>
    </source>
</evidence>
<evidence type="ECO:0000313" key="5">
    <source>
        <dbReference type="Proteomes" id="UP001156856"/>
    </source>
</evidence>
<feature type="transmembrane region" description="Helical" evidence="1">
    <location>
        <begin position="46"/>
        <end position="68"/>
    </location>
</feature>
<name>A0A512J229_9HYPH</name>
<dbReference type="EMBL" id="BJZU01000030">
    <property type="protein sequence ID" value="GEP03919.1"/>
    <property type="molecule type" value="Genomic_DNA"/>
</dbReference>
<evidence type="ECO:0000256" key="1">
    <source>
        <dbReference type="SAM" id="Phobius"/>
    </source>
</evidence>
<proteinExistence type="predicted"/>
<reference evidence="3" key="1">
    <citation type="journal article" date="2014" name="Int. J. Syst. Evol. Microbiol.">
        <title>Complete genome of a new Firmicutes species belonging to the dominant human colonic microbiota ('Ruminococcus bicirculans') reveals two chromosomes and a selective capacity to utilize plant glucans.</title>
        <authorList>
            <consortium name="NISC Comparative Sequencing Program"/>
            <person name="Wegmann U."/>
            <person name="Louis P."/>
            <person name="Goesmann A."/>
            <person name="Henrissat B."/>
            <person name="Duncan S.H."/>
            <person name="Flint H.J."/>
        </authorList>
    </citation>
    <scope>NUCLEOTIDE SEQUENCE</scope>
    <source>
        <strain evidence="3">NBRC 107715</strain>
    </source>
</reference>
<comment type="caution">
    <text evidence="2">The sequence shown here is derived from an EMBL/GenBank/DDBJ whole genome shotgun (WGS) entry which is preliminary data.</text>
</comment>
<dbReference type="AlphaFoldDB" id="A0A512J229"/>
<dbReference type="Proteomes" id="UP000321960">
    <property type="component" value="Unassembled WGS sequence"/>
</dbReference>
<evidence type="ECO:0000313" key="3">
    <source>
        <dbReference type="EMBL" id="GLS65222.1"/>
    </source>
</evidence>
<keyword evidence="1" id="KW-0812">Transmembrane</keyword>
<keyword evidence="1" id="KW-1133">Transmembrane helix</keyword>
<protein>
    <submittedName>
        <fullName evidence="2">Uncharacterized protein</fullName>
    </submittedName>
</protein>
<dbReference type="OrthoDB" id="8004832at2"/>
<dbReference type="RefSeq" id="WP_147025583.1">
    <property type="nucleotide sequence ID" value="NZ_BJZU01000030.1"/>
</dbReference>
<accession>A0A512J229</accession>
<gene>
    <name evidence="3" type="ORF">GCM10007888_36040</name>
    <name evidence="2" type="ORF">MOX02_19570</name>
</gene>
<dbReference type="EMBL" id="BSPK01000067">
    <property type="protein sequence ID" value="GLS65222.1"/>
    <property type="molecule type" value="Genomic_DNA"/>
</dbReference>
<organism evidence="2 4">
    <name type="scientific">Methylobacterium oxalidis</name>
    <dbReference type="NCBI Taxonomy" id="944322"/>
    <lineage>
        <taxon>Bacteria</taxon>
        <taxon>Pseudomonadati</taxon>
        <taxon>Pseudomonadota</taxon>
        <taxon>Alphaproteobacteria</taxon>
        <taxon>Hyphomicrobiales</taxon>
        <taxon>Methylobacteriaceae</taxon>
        <taxon>Methylobacterium</taxon>
    </lineage>
</organism>
<sequence length="109" mass="11340">MHPTSRTIPSRSAFDASLIVRVSGRSAPQADGVAVRFRIPEPLRAAFSPMALLPAGLLLLGWLALVGWTGAGPAGWQSRVCAGLDLPPRSCGTVRPADEAARPLGEALS</sequence>
<keyword evidence="5" id="KW-1185">Reference proteome</keyword>
<evidence type="ECO:0000313" key="2">
    <source>
        <dbReference type="EMBL" id="GEP03919.1"/>
    </source>
</evidence>
<keyword evidence="1" id="KW-0472">Membrane</keyword>
<reference evidence="3" key="4">
    <citation type="submission" date="2023-01" db="EMBL/GenBank/DDBJ databases">
        <title>Draft genome sequence of Methylobacterium oxalidis strain NBRC 107715.</title>
        <authorList>
            <person name="Sun Q."/>
            <person name="Mori K."/>
        </authorList>
    </citation>
    <scope>NUCLEOTIDE SEQUENCE</scope>
    <source>
        <strain evidence="3">NBRC 107715</strain>
    </source>
</reference>
<reference evidence="2 4" key="3">
    <citation type="submission" date="2019-07" db="EMBL/GenBank/DDBJ databases">
        <title>Whole genome shotgun sequence of Methylobacterium oxalidis NBRC 107715.</title>
        <authorList>
            <person name="Hosoyama A."/>
            <person name="Uohara A."/>
            <person name="Ohji S."/>
            <person name="Ichikawa N."/>
        </authorList>
    </citation>
    <scope>NUCLEOTIDE SEQUENCE [LARGE SCALE GENOMIC DNA]</scope>
    <source>
        <strain evidence="2 4">NBRC 107715</strain>
    </source>
</reference>
<dbReference type="Proteomes" id="UP001156856">
    <property type="component" value="Unassembled WGS sequence"/>
</dbReference>